<evidence type="ECO:0000256" key="12">
    <source>
        <dbReference type="SAM" id="SignalP"/>
    </source>
</evidence>
<keyword evidence="6" id="KW-0654">Proteoglycan</keyword>
<feature type="domain" description="FAS1" evidence="13">
    <location>
        <begin position="59"/>
        <end position="202"/>
    </location>
</feature>
<dbReference type="InterPro" id="IPR045003">
    <property type="entry name" value="FLA_A"/>
</dbReference>
<keyword evidence="3" id="KW-1003">Cell membrane</keyword>
<feature type="domain" description="FAS1" evidence="13">
    <location>
        <begin position="334"/>
        <end position="477"/>
    </location>
</feature>
<sequence length="545" mass="58240">MTYNFVSSLLFLFFFLLQFTCNLAQAPAIAPMPPAISSPPAPVLPTIVASAPAPGPPGLPNVVKILGKAGSYSTFIKLLQITQEVGEITSLLNNSNSITMFIPSDGAFLNLKTGTLNSFSDQRKAELVKFHILPSYFSLSQFQTASNPLNTQAGGTTDREFPINITTNGTAVNITTGIVNASVSSTIYTDNQLAIYQVDKVLLPLQFFVPPLPPAPAPAPSKPKKDKPSSDSSSVNVVPSGATSLLPHMFWGMLYPGFLFYFSKMTYNLVAPFLLLFFFLLQFTCNLSQAPSMVPMQPAQSSAPASLPPTISSPPAPILPPIIASVLAPGPPGPPNVIKILGKAGQYSTFIKLLQITQEVGEITSLLNNSNSITMFVPSDGAFLNLKTGTLNSFSDQRKAELVKFHILPSYFSLSQFQTASNPLNTQAGGTTDREFPINITTNGTAVDITTGIVNASVSSTIYTDNQLAIYQVDKVLLPLQFFVPPLPPAPAPAPSKPKKDASSSDSSSVNVVPSGATSLLPHMLQGMVYPSCFFFFSVCFVYMS</sequence>
<dbReference type="Proteomes" id="UP000824120">
    <property type="component" value="Chromosome 10"/>
</dbReference>
<keyword evidence="8" id="KW-0325">Glycoprotein</keyword>
<dbReference type="EMBL" id="JACXVP010000010">
    <property type="protein sequence ID" value="KAG5582979.1"/>
    <property type="molecule type" value="Genomic_DNA"/>
</dbReference>
<comment type="subcellular location">
    <subcellularLocation>
        <location evidence="1">Cell membrane</location>
        <topology evidence="1">Lipid-anchor</topology>
        <topology evidence="1">GPI-anchor</topology>
    </subcellularLocation>
</comment>
<evidence type="ECO:0000256" key="5">
    <source>
        <dbReference type="ARBA" id="ARBA00022729"/>
    </source>
</evidence>
<gene>
    <name evidence="14" type="ORF">H5410_053606</name>
</gene>
<dbReference type="SUPFAM" id="SSF82153">
    <property type="entry name" value="FAS1 domain"/>
    <property type="match status" value="2"/>
</dbReference>
<dbReference type="SMART" id="SM00554">
    <property type="entry name" value="FAS1"/>
    <property type="match status" value="2"/>
</dbReference>
<feature type="chain" id="PRO_5039939031" description="FAS1 domain-containing protein" evidence="12">
    <location>
        <begin position="25"/>
        <end position="545"/>
    </location>
</feature>
<evidence type="ECO:0000256" key="6">
    <source>
        <dbReference type="ARBA" id="ARBA00022974"/>
    </source>
</evidence>
<comment type="function">
    <text evidence="9">May be a cell surface adhesion protein.</text>
</comment>
<evidence type="ECO:0000256" key="8">
    <source>
        <dbReference type="ARBA" id="ARBA00023180"/>
    </source>
</evidence>
<dbReference type="GO" id="GO:0009834">
    <property type="term" value="P:plant-type secondary cell wall biogenesis"/>
    <property type="evidence" value="ECO:0007669"/>
    <property type="project" value="UniProtKB-ARBA"/>
</dbReference>
<dbReference type="GO" id="GO:0005886">
    <property type="term" value="C:plasma membrane"/>
    <property type="evidence" value="ECO:0007669"/>
    <property type="project" value="UniProtKB-SubCell"/>
</dbReference>
<comment type="caution">
    <text evidence="14">The sequence shown here is derived from an EMBL/GenBank/DDBJ whole genome shotgun (WGS) entry which is preliminary data.</text>
</comment>
<organism evidence="14 15">
    <name type="scientific">Solanum commersonii</name>
    <name type="common">Commerson's wild potato</name>
    <name type="synonym">Commerson's nightshade</name>
    <dbReference type="NCBI Taxonomy" id="4109"/>
    <lineage>
        <taxon>Eukaryota</taxon>
        <taxon>Viridiplantae</taxon>
        <taxon>Streptophyta</taxon>
        <taxon>Embryophyta</taxon>
        <taxon>Tracheophyta</taxon>
        <taxon>Spermatophyta</taxon>
        <taxon>Magnoliopsida</taxon>
        <taxon>eudicotyledons</taxon>
        <taxon>Gunneridae</taxon>
        <taxon>Pentapetalae</taxon>
        <taxon>asterids</taxon>
        <taxon>lamiids</taxon>
        <taxon>Solanales</taxon>
        <taxon>Solanaceae</taxon>
        <taxon>Solanoideae</taxon>
        <taxon>Solaneae</taxon>
        <taxon>Solanum</taxon>
    </lineage>
</organism>
<evidence type="ECO:0000313" key="15">
    <source>
        <dbReference type="Proteomes" id="UP000824120"/>
    </source>
</evidence>
<dbReference type="AlphaFoldDB" id="A0A9J5X4C5"/>
<keyword evidence="5 12" id="KW-0732">Signal</keyword>
<protein>
    <recommendedName>
        <fullName evidence="13">FAS1 domain-containing protein</fullName>
    </recommendedName>
</protein>
<evidence type="ECO:0000256" key="11">
    <source>
        <dbReference type="SAM" id="Phobius"/>
    </source>
</evidence>
<evidence type="ECO:0000256" key="2">
    <source>
        <dbReference type="ARBA" id="ARBA00007843"/>
    </source>
</evidence>
<feature type="signal peptide" evidence="12">
    <location>
        <begin position="1"/>
        <end position="24"/>
    </location>
</feature>
<dbReference type="PANTHER" id="PTHR32077:SF67">
    <property type="entry name" value="FASCICLIN-LIKE ARABINOGALACTAN PROTEIN 12"/>
    <property type="match status" value="1"/>
</dbReference>
<evidence type="ECO:0000313" key="14">
    <source>
        <dbReference type="EMBL" id="KAG5582979.1"/>
    </source>
</evidence>
<keyword evidence="11" id="KW-0812">Transmembrane</keyword>
<accession>A0A9J5X4C5</accession>
<evidence type="ECO:0000256" key="1">
    <source>
        <dbReference type="ARBA" id="ARBA00004609"/>
    </source>
</evidence>
<keyword evidence="4" id="KW-0336">GPI-anchor</keyword>
<proteinExistence type="inferred from homology"/>
<dbReference type="Pfam" id="PF02469">
    <property type="entry name" value="Fasciclin"/>
    <property type="match status" value="2"/>
</dbReference>
<evidence type="ECO:0000256" key="3">
    <source>
        <dbReference type="ARBA" id="ARBA00022475"/>
    </source>
</evidence>
<keyword evidence="15" id="KW-1185">Reference proteome</keyword>
<dbReference type="Gene3D" id="2.30.180.10">
    <property type="entry name" value="FAS1 domain"/>
    <property type="match status" value="2"/>
</dbReference>
<evidence type="ECO:0000256" key="7">
    <source>
        <dbReference type="ARBA" id="ARBA00023136"/>
    </source>
</evidence>
<name>A0A9J5X4C5_SOLCO</name>
<evidence type="ECO:0000256" key="4">
    <source>
        <dbReference type="ARBA" id="ARBA00022622"/>
    </source>
</evidence>
<feature type="region of interest" description="Disordered" evidence="10">
    <location>
        <begin position="216"/>
        <end position="237"/>
    </location>
</feature>
<feature type="region of interest" description="Disordered" evidence="10">
    <location>
        <begin position="491"/>
        <end position="511"/>
    </location>
</feature>
<dbReference type="PANTHER" id="PTHR32077">
    <property type="entry name" value="FASCICLIN-LIKE ARABINOGALACTAN PROTEIN"/>
    <property type="match status" value="1"/>
</dbReference>
<dbReference type="GO" id="GO:0098552">
    <property type="term" value="C:side of membrane"/>
    <property type="evidence" value="ECO:0007669"/>
    <property type="project" value="UniProtKB-KW"/>
</dbReference>
<dbReference type="PROSITE" id="PS50213">
    <property type="entry name" value="FAS1"/>
    <property type="match status" value="2"/>
</dbReference>
<evidence type="ECO:0000256" key="9">
    <source>
        <dbReference type="ARBA" id="ARBA00024686"/>
    </source>
</evidence>
<dbReference type="InterPro" id="IPR000782">
    <property type="entry name" value="FAS1_domain"/>
</dbReference>
<feature type="transmembrane region" description="Helical" evidence="11">
    <location>
        <begin position="269"/>
        <end position="289"/>
    </location>
</feature>
<evidence type="ECO:0000256" key="10">
    <source>
        <dbReference type="SAM" id="MobiDB-lite"/>
    </source>
</evidence>
<reference evidence="14 15" key="1">
    <citation type="submission" date="2020-09" db="EMBL/GenBank/DDBJ databases">
        <title>De no assembly of potato wild relative species, Solanum commersonii.</title>
        <authorList>
            <person name="Cho K."/>
        </authorList>
    </citation>
    <scope>NUCLEOTIDE SEQUENCE [LARGE SCALE GENOMIC DNA]</scope>
    <source>
        <strain evidence="14">LZ3.2</strain>
        <tissue evidence="14">Leaf</tissue>
    </source>
</reference>
<dbReference type="OrthoDB" id="286301at2759"/>
<keyword evidence="4" id="KW-0449">Lipoprotein</keyword>
<keyword evidence="11" id="KW-1133">Transmembrane helix</keyword>
<keyword evidence="7 11" id="KW-0472">Membrane</keyword>
<dbReference type="FunFam" id="2.30.180.10:FF:000006">
    <property type="entry name" value="Fasciclin-like arabinogalactan protein 11"/>
    <property type="match status" value="2"/>
</dbReference>
<dbReference type="InterPro" id="IPR036378">
    <property type="entry name" value="FAS1_dom_sf"/>
</dbReference>
<evidence type="ECO:0000259" key="13">
    <source>
        <dbReference type="PROSITE" id="PS50213"/>
    </source>
</evidence>
<comment type="similarity">
    <text evidence="2">Belongs to the fasciclin-like AGP family.</text>
</comment>